<dbReference type="InterPro" id="IPR039603">
    <property type="entry name" value="Ribosomal_mS41"/>
</dbReference>
<dbReference type="OrthoDB" id="18595at2759"/>
<reference evidence="7" key="1">
    <citation type="submission" date="2020-02" db="EMBL/GenBank/DDBJ databases">
        <authorList>
            <person name="Palmer J.M."/>
        </authorList>
    </citation>
    <scope>NUCLEOTIDE SEQUENCE</scope>
    <source>
        <strain evidence="7">EPUS1.4</strain>
        <tissue evidence="7">Thallus</tissue>
    </source>
</reference>
<dbReference type="PANTHER" id="PTHR28235:SF1">
    <property type="entry name" value="SMALL RIBOSOMAL SUBUNIT PROTEIN MS41"/>
    <property type="match status" value="1"/>
</dbReference>
<keyword evidence="8" id="KW-1185">Reference proteome</keyword>
<evidence type="ECO:0000256" key="3">
    <source>
        <dbReference type="ARBA" id="ARBA00023128"/>
    </source>
</evidence>
<dbReference type="EMBL" id="JAACFV010000004">
    <property type="protein sequence ID" value="KAF7513806.1"/>
    <property type="molecule type" value="Genomic_DNA"/>
</dbReference>
<dbReference type="Pfam" id="PF09597">
    <property type="entry name" value="SAM_Ribosomal_mS41"/>
    <property type="match status" value="1"/>
</dbReference>
<comment type="similarity">
    <text evidence="2">Belongs to the mitochondrion-specific ribosomal protein mS41 family.</text>
</comment>
<evidence type="ECO:0000313" key="7">
    <source>
        <dbReference type="EMBL" id="KAF7513806.1"/>
    </source>
</evidence>
<dbReference type="SMART" id="SM01238">
    <property type="entry name" value="IGR"/>
    <property type="match status" value="1"/>
</dbReference>
<protein>
    <recommendedName>
        <fullName evidence="4">Small ribosomal subunit protein mS41</fullName>
    </recommendedName>
</protein>
<evidence type="ECO:0000259" key="6">
    <source>
        <dbReference type="SMART" id="SM01238"/>
    </source>
</evidence>
<accession>A0A8H7EBI4</accession>
<organism evidence="7 8">
    <name type="scientific">Endocarpon pusillum</name>
    <dbReference type="NCBI Taxonomy" id="364733"/>
    <lineage>
        <taxon>Eukaryota</taxon>
        <taxon>Fungi</taxon>
        <taxon>Dikarya</taxon>
        <taxon>Ascomycota</taxon>
        <taxon>Pezizomycotina</taxon>
        <taxon>Eurotiomycetes</taxon>
        <taxon>Chaetothyriomycetidae</taxon>
        <taxon>Verrucariales</taxon>
        <taxon>Verrucariaceae</taxon>
        <taxon>Endocarpon</taxon>
    </lineage>
</organism>
<feature type="compositionally biased region" description="Low complexity" evidence="5">
    <location>
        <begin position="209"/>
        <end position="227"/>
    </location>
</feature>
<gene>
    <name evidence="7" type="ORF">GJ744_007857</name>
</gene>
<dbReference type="PANTHER" id="PTHR28235">
    <property type="entry name" value="PROTEIN FYV4, MITOCHONDRIAL"/>
    <property type="match status" value="1"/>
</dbReference>
<keyword evidence="3" id="KW-0496">Mitochondrion</keyword>
<feature type="region of interest" description="Disordered" evidence="5">
    <location>
        <begin position="198"/>
        <end position="227"/>
    </location>
</feature>
<evidence type="ECO:0000256" key="5">
    <source>
        <dbReference type="SAM" id="MobiDB-lite"/>
    </source>
</evidence>
<feature type="region of interest" description="Disordered" evidence="5">
    <location>
        <begin position="56"/>
        <end position="90"/>
    </location>
</feature>
<evidence type="ECO:0000313" key="8">
    <source>
        <dbReference type="Proteomes" id="UP000606974"/>
    </source>
</evidence>
<name>A0A8H7EBI4_9EURO</name>
<evidence type="ECO:0000256" key="2">
    <source>
        <dbReference type="ARBA" id="ARBA00010492"/>
    </source>
</evidence>
<dbReference type="Proteomes" id="UP000606974">
    <property type="component" value="Unassembled WGS sequence"/>
</dbReference>
<evidence type="ECO:0000256" key="4">
    <source>
        <dbReference type="ARBA" id="ARBA00035129"/>
    </source>
</evidence>
<dbReference type="GO" id="GO:0005739">
    <property type="term" value="C:mitochondrion"/>
    <property type="evidence" value="ECO:0007669"/>
    <property type="project" value="UniProtKB-SubCell"/>
</dbReference>
<comment type="caution">
    <text evidence="7">The sequence shown here is derived from an EMBL/GenBank/DDBJ whole genome shotgun (WGS) entry which is preliminary data.</text>
</comment>
<sequence>MEKEKEKEKEKERLAFQLHFPICFGLHDSLSATCHRISTHLFNIIADGIEPKLISHHKSLPPLKPPPGEKKKRGQNAHTKTIPSQHGLPRALHLHPLSPRAHAPPSPPAPIPFVPDHATFLKLIGRSLSKYAPKFSSWEELFNLSSRQLRERGIEPARDRRYLLRWREKYRKGEFGIGGDMRFVEDGVGTLRVVEVPKRKPQVQPPPAAAADSTDGGSTRTTTPPTTPLVTRLILNLPAGETEPTKALDKGQSTFDLRKVAGVKLVNGYMIQGPYVQPTKGSNGSVATLKVQEGLWEHRRGHKVDGGERRKAEVRFKRGVEQRRKARV</sequence>
<dbReference type="AlphaFoldDB" id="A0A8H7EBI4"/>
<proteinExistence type="inferred from homology"/>
<evidence type="ECO:0000256" key="1">
    <source>
        <dbReference type="ARBA" id="ARBA00004173"/>
    </source>
</evidence>
<comment type="subcellular location">
    <subcellularLocation>
        <location evidence="1">Mitochondrion</location>
    </subcellularLocation>
</comment>
<feature type="domain" description="Small ribosomal subunit protein mS41 SAM" evidence="6">
    <location>
        <begin position="117"/>
        <end position="173"/>
    </location>
</feature>
<dbReference type="InterPro" id="IPR019083">
    <property type="entry name" value="SAM_Ribosomal_mS41"/>
</dbReference>